<dbReference type="SUPFAM" id="SSF57716">
    <property type="entry name" value="Glucocorticoid receptor-like (DNA-binding domain)"/>
    <property type="match status" value="1"/>
</dbReference>
<keyword evidence="8" id="KW-1185">Reference proteome</keyword>
<feature type="domain" description="LIM zinc-binding" evidence="6">
    <location>
        <begin position="39"/>
        <end position="102"/>
    </location>
</feature>
<keyword evidence="2 4" id="KW-0862">Zinc</keyword>
<evidence type="ECO:0000313" key="7">
    <source>
        <dbReference type="EMBL" id="NXV86588.1"/>
    </source>
</evidence>
<dbReference type="EMBL" id="VZUG01006767">
    <property type="protein sequence ID" value="NXV86588.1"/>
    <property type="molecule type" value="Genomic_DNA"/>
</dbReference>
<evidence type="ECO:0000256" key="2">
    <source>
        <dbReference type="ARBA" id="ARBA00022833"/>
    </source>
</evidence>
<dbReference type="Proteomes" id="UP000535403">
    <property type="component" value="Unassembled WGS sequence"/>
</dbReference>
<dbReference type="AlphaFoldDB" id="A0A7L3XBT9"/>
<evidence type="ECO:0000259" key="6">
    <source>
        <dbReference type="PROSITE" id="PS50023"/>
    </source>
</evidence>
<feature type="compositionally biased region" description="Gly residues" evidence="5">
    <location>
        <begin position="113"/>
        <end position="123"/>
    </location>
</feature>
<dbReference type="PANTHER" id="PTHR24211:SF19">
    <property type="entry name" value="PRICKLE PLANAR CELL POLARITY PROTEIN 3"/>
    <property type="match status" value="1"/>
</dbReference>
<comment type="caution">
    <text evidence="7">The sequence shown here is derived from an EMBL/GenBank/DDBJ whole genome shotgun (WGS) entry which is preliminary data.</text>
</comment>
<dbReference type="GO" id="GO:0046872">
    <property type="term" value="F:metal ion binding"/>
    <property type="evidence" value="ECO:0007669"/>
    <property type="project" value="UniProtKB-KW"/>
</dbReference>
<evidence type="ECO:0000256" key="5">
    <source>
        <dbReference type="SAM" id="MobiDB-lite"/>
    </source>
</evidence>
<feature type="non-terminal residue" evidence="7">
    <location>
        <position position="123"/>
    </location>
</feature>
<dbReference type="PANTHER" id="PTHR24211">
    <property type="entry name" value="LIM DOMAIN-CONTAINING PROTEIN"/>
    <property type="match status" value="1"/>
</dbReference>
<organism evidence="7 8">
    <name type="scientific">Calonectris borealis</name>
    <name type="common">Cory's shearwater</name>
    <dbReference type="NCBI Taxonomy" id="1323832"/>
    <lineage>
        <taxon>Eukaryota</taxon>
        <taxon>Metazoa</taxon>
        <taxon>Chordata</taxon>
        <taxon>Craniata</taxon>
        <taxon>Vertebrata</taxon>
        <taxon>Euteleostomi</taxon>
        <taxon>Archelosauria</taxon>
        <taxon>Archosauria</taxon>
        <taxon>Dinosauria</taxon>
        <taxon>Saurischia</taxon>
        <taxon>Theropoda</taxon>
        <taxon>Coelurosauria</taxon>
        <taxon>Aves</taxon>
        <taxon>Neognathae</taxon>
        <taxon>Neoaves</taxon>
        <taxon>Aequornithes</taxon>
        <taxon>Procellariiformes</taxon>
        <taxon>Procellariidae</taxon>
        <taxon>Calonectris</taxon>
    </lineage>
</organism>
<reference evidence="7 8" key="1">
    <citation type="submission" date="2019-09" db="EMBL/GenBank/DDBJ databases">
        <title>Bird 10,000 Genomes (B10K) Project - Family phase.</title>
        <authorList>
            <person name="Zhang G."/>
        </authorList>
    </citation>
    <scope>NUCLEOTIDE SEQUENCE [LARGE SCALE GENOMIC DNA]</scope>
    <source>
        <strain evidence="7">OUT-0025</strain>
        <tissue evidence="7">Blood</tissue>
    </source>
</reference>
<feature type="non-terminal residue" evidence="7">
    <location>
        <position position="1"/>
    </location>
</feature>
<evidence type="ECO:0000313" key="8">
    <source>
        <dbReference type="Proteomes" id="UP000535403"/>
    </source>
</evidence>
<accession>A0A7L3XBT9</accession>
<name>A0A7L3XBT9_9AVES</name>
<dbReference type="SMART" id="SM00132">
    <property type="entry name" value="LIM"/>
    <property type="match status" value="2"/>
</dbReference>
<dbReference type="InterPro" id="IPR001781">
    <property type="entry name" value="Znf_LIM"/>
</dbReference>
<keyword evidence="1 4" id="KW-0479">Metal-binding</keyword>
<feature type="region of interest" description="Disordered" evidence="5">
    <location>
        <begin position="97"/>
        <end position="123"/>
    </location>
</feature>
<proteinExistence type="predicted"/>
<dbReference type="Pfam" id="PF00412">
    <property type="entry name" value="LIM"/>
    <property type="match status" value="2"/>
</dbReference>
<protein>
    <submittedName>
        <fullName evidence="7">PRIC3 protein</fullName>
    </submittedName>
</protein>
<keyword evidence="3 4" id="KW-0440">LIM domain</keyword>
<evidence type="ECO:0000256" key="3">
    <source>
        <dbReference type="ARBA" id="ARBA00023038"/>
    </source>
</evidence>
<sequence>WHLGHFCCFECEGPLGGRRYLLRQGRPYCPACDHARHAHYCDACGDPIGLEQGQMAYEGQHWHALPGCFCCAACGRPLLGLPFLPRGGQLFCSHRCAQGPPPAPRPPSARRSWGGGPPSGKKW</sequence>
<dbReference type="PROSITE" id="PS50023">
    <property type="entry name" value="LIM_DOMAIN_2"/>
    <property type="match status" value="1"/>
</dbReference>
<dbReference type="Gene3D" id="2.10.110.10">
    <property type="entry name" value="Cysteine Rich Protein"/>
    <property type="match status" value="2"/>
</dbReference>
<evidence type="ECO:0000256" key="1">
    <source>
        <dbReference type="ARBA" id="ARBA00022723"/>
    </source>
</evidence>
<evidence type="ECO:0000256" key="4">
    <source>
        <dbReference type="PROSITE-ProRule" id="PRU00125"/>
    </source>
</evidence>
<gene>
    <name evidence="7" type="primary">Prickle3</name>
    <name evidence="7" type="ORF">CALBOR_R14903</name>
</gene>
<dbReference type="InterPro" id="IPR047120">
    <property type="entry name" value="Pk/Esn/Tes"/>
</dbReference>